<feature type="transmembrane region" description="Helical" evidence="5">
    <location>
        <begin position="118"/>
        <end position="139"/>
    </location>
</feature>
<dbReference type="GO" id="GO:0006888">
    <property type="term" value="P:endoplasmic reticulum to Golgi vesicle-mediated transport"/>
    <property type="evidence" value="ECO:0007669"/>
    <property type="project" value="UniProtKB-UniRule"/>
</dbReference>
<sequence>MSIYFSSLFVLLVAEMSIMFVLVMPLHYQVRKRIVATSDKFLGSSQVRTVIAIVSCLVLLLFVDSWKRASVPVSSQSYSPSHGHGHGLGSASGLASHDPAATTSTRSLASRAYNQRNVYISGFILYFTLCIPVLLNLLSRLVKYETLLRELNSRPTSEEDLIRKQKGDDPELSELKNQLESKKKSLKALQTQVDNLNKHFDSNNEPKQDKPVSEKKDD</sequence>
<accession>W0TBF3</accession>
<reference evidence="8 9" key="1">
    <citation type="journal article" date="2015" name="Biotechnol. Biofuels">
        <title>Genetic basis of the highly efficient yeast Kluyveromyces marxianus: complete genome sequence and transcriptome analyses.</title>
        <authorList>
            <person name="Lertwattanasakul N."/>
            <person name="Kosaka T."/>
            <person name="Hosoyama A."/>
            <person name="Suzuki Y."/>
            <person name="Rodrussamee N."/>
            <person name="Matsutani M."/>
            <person name="Murata M."/>
            <person name="Fujimoto N."/>
            <person name="Suprayogi"/>
            <person name="Tsuchikane K."/>
            <person name="Limtong S."/>
            <person name="Fujita N."/>
            <person name="Yamada M."/>
        </authorList>
    </citation>
    <scope>NUCLEOTIDE SEQUENCE [LARGE SCALE GENOMIC DNA]</scope>
    <source>
        <strain evidence="9">DMKU3-1042 / BCC 29191 / NBRC 104275</strain>
    </source>
</reference>
<keyword evidence="5" id="KW-0256">Endoplasmic reticulum</keyword>
<dbReference type="Proteomes" id="UP000065495">
    <property type="component" value="Chromosome 4"/>
</dbReference>
<dbReference type="RefSeq" id="XP_022676154.1">
    <property type="nucleotide sequence ID" value="XM_022819605.1"/>
</dbReference>
<evidence type="ECO:0000313" key="8">
    <source>
        <dbReference type="EMBL" id="BAO40333.1"/>
    </source>
</evidence>
<evidence type="ECO:0000313" key="9">
    <source>
        <dbReference type="Proteomes" id="UP000065495"/>
    </source>
</evidence>
<keyword evidence="4 5" id="KW-0472">Membrane</keyword>
<organism evidence="8 9">
    <name type="scientific">Kluyveromyces marxianus (strain DMKU3-1042 / BCC 29191 / NBRC 104275)</name>
    <name type="common">Yeast</name>
    <name type="synonym">Candida kefyr</name>
    <dbReference type="NCBI Taxonomy" id="1003335"/>
    <lineage>
        <taxon>Eukaryota</taxon>
        <taxon>Fungi</taxon>
        <taxon>Dikarya</taxon>
        <taxon>Ascomycota</taxon>
        <taxon>Saccharomycotina</taxon>
        <taxon>Saccharomycetes</taxon>
        <taxon>Saccharomycetales</taxon>
        <taxon>Saccharomycetaceae</taxon>
        <taxon>Kluyveromyces</taxon>
    </lineage>
</organism>
<evidence type="ECO:0000256" key="1">
    <source>
        <dbReference type="ARBA" id="ARBA00004141"/>
    </source>
</evidence>
<feature type="compositionally biased region" description="Basic and acidic residues" evidence="6">
    <location>
        <begin position="196"/>
        <end position="218"/>
    </location>
</feature>
<evidence type="ECO:0000256" key="6">
    <source>
        <dbReference type="SAM" id="MobiDB-lite"/>
    </source>
</evidence>
<feature type="domain" description="BAP29/BAP31 transmembrane" evidence="7">
    <location>
        <begin position="1"/>
        <end position="149"/>
    </location>
</feature>
<dbReference type="GO" id="GO:0070973">
    <property type="term" value="P:protein localization to endoplasmic reticulum exit site"/>
    <property type="evidence" value="ECO:0007669"/>
    <property type="project" value="UniProtKB-UniRule"/>
</dbReference>
<keyword evidence="5" id="KW-0653">Protein transport</keyword>
<evidence type="ECO:0000256" key="3">
    <source>
        <dbReference type="ARBA" id="ARBA00022989"/>
    </source>
</evidence>
<keyword evidence="5" id="KW-0813">Transport</keyword>
<keyword evidence="2 5" id="KW-0812">Transmembrane</keyword>
<dbReference type="Pfam" id="PF05529">
    <property type="entry name" value="Bap31"/>
    <property type="match status" value="1"/>
</dbReference>
<feature type="region of interest" description="Disordered" evidence="6">
    <location>
        <begin position="77"/>
        <end position="99"/>
    </location>
</feature>
<evidence type="ECO:0000256" key="4">
    <source>
        <dbReference type="ARBA" id="ARBA00023136"/>
    </source>
</evidence>
<dbReference type="GO" id="GO:0006886">
    <property type="term" value="P:intracellular protein transport"/>
    <property type="evidence" value="ECO:0007669"/>
    <property type="project" value="UniProtKB-UniRule"/>
</dbReference>
<dbReference type="AlphaFoldDB" id="W0TBF3"/>
<evidence type="ECO:0000256" key="5">
    <source>
        <dbReference type="RuleBase" id="RU367026"/>
    </source>
</evidence>
<comment type="function">
    <text evidence="5">May play a role in anterograde transport of membrane proteins from the endoplasmic reticulum to the Golgi.</text>
</comment>
<dbReference type="InterPro" id="IPR008417">
    <property type="entry name" value="BAP29/BAP31"/>
</dbReference>
<dbReference type="PANTHER" id="PTHR12701:SF19">
    <property type="entry name" value="ENDOPLASMIC RETICULUM TRANSMEMBRANE PROTEIN 1-RELATED"/>
    <property type="match status" value="1"/>
</dbReference>
<evidence type="ECO:0000259" key="7">
    <source>
        <dbReference type="Pfam" id="PF05529"/>
    </source>
</evidence>
<keyword evidence="3 5" id="KW-1133">Transmembrane helix</keyword>
<gene>
    <name evidence="8" type="primary">YET1</name>
    <name evidence="8" type="ORF">KLMA_40309</name>
</gene>
<dbReference type="InterPro" id="IPR040463">
    <property type="entry name" value="BAP29/BAP31_N"/>
</dbReference>
<dbReference type="PANTHER" id="PTHR12701">
    <property type="entry name" value="BCR-ASSOCIATED PROTEIN, BAP"/>
    <property type="match status" value="1"/>
</dbReference>
<dbReference type="KEGG" id="kmx:KLMA_40309"/>
<feature type="transmembrane region" description="Helical" evidence="5">
    <location>
        <begin position="47"/>
        <end position="66"/>
    </location>
</feature>
<proteinExistence type="inferred from homology"/>
<name>W0TBF3_KLUMD</name>
<dbReference type="OrthoDB" id="435607at2759"/>
<protein>
    <recommendedName>
        <fullName evidence="5">Endoplasmic reticulum transmembrane protein</fullName>
    </recommendedName>
</protein>
<feature type="compositionally biased region" description="Basic and acidic residues" evidence="6">
    <location>
        <begin position="155"/>
        <end position="183"/>
    </location>
</feature>
<evidence type="ECO:0000256" key="2">
    <source>
        <dbReference type="ARBA" id="ARBA00022692"/>
    </source>
</evidence>
<dbReference type="EMBL" id="AP012216">
    <property type="protein sequence ID" value="BAO40333.1"/>
    <property type="molecule type" value="Genomic_DNA"/>
</dbReference>
<comment type="subcellular location">
    <subcellularLocation>
        <location evidence="5">Endoplasmic reticulum membrane</location>
        <topology evidence="5">Multi-pass membrane protein</topology>
    </subcellularLocation>
    <subcellularLocation>
        <location evidence="1">Membrane</location>
        <topology evidence="1">Multi-pass membrane protein</topology>
    </subcellularLocation>
</comment>
<comment type="similarity">
    <text evidence="5">Belongs to the BCAP29/BCAP31 family.</text>
</comment>
<feature type="region of interest" description="Disordered" evidence="6">
    <location>
        <begin position="155"/>
        <end position="218"/>
    </location>
</feature>
<dbReference type="GO" id="GO:0005789">
    <property type="term" value="C:endoplasmic reticulum membrane"/>
    <property type="evidence" value="ECO:0007669"/>
    <property type="project" value="UniProtKB-SubCell"/>
</dbReference>
<dbReference type="VEuPathDB" id="FungiDB:KLMA_40309"/>
<dbReference type="GeneID" id="34716295"/>
<keyword evidence="5" id="KW-0931">ER-Golgi transport</keyword>
<feature type="transmembrane region" description="Helical" evidence="5">
    <location>
        <begin position="6"/>
        <end position="26"/>
    </location>
</feature>